<dbReference type="Pfam" id="PF05186">
    <property type="entry name" value="Dpy-30"/>
    <property type="match status" value="1"/>
</dbReference>
<proteinExistence type="predicted"/>
<protein>
    <recommendedName>
        <fullName evidence="4">Adenylate kinase</fullName>
    </recommendedName>
</protein>
<comment type="caution">
    <text evidence="2">The sequence shown here is derived from an EMBL/GenBank/DDBJ whole genome shotgun (WGS) entry which is preliminary data.</text>
</comment>
<reference evidence="2 3" key="1">
    <citation type="submission" date="2020-04" db="EMBL/GenBank/DDBJ databases">
        <title>Perkinsus chesapeaki whole genome sequence.</title>
        <authorList>
            <person name="Bogema D.R."/>
        </authorList>
    </citation>
    <scope>NUCLEOTIDE SEQUENCE [LARGE SCALE GENOMIC DNA]</scope>
    <source>
        <strain evidence="2">ATCC PRA-425</strain>
    </source>
</reference>
<dbReference type="CDD" id="cd22967">
    <property type="entry name" value="DD_AK7"/>
    <property type="match status" value="1"/>
</dbReference>
<accession>A0A7J6MKH6</accession>
<keyword evidence="3" id="KW-1185">Reference proteome</keyword>
<organism evidence="2 3">
    <name type="scientific">Perkinsus chesapeaki</name>
    <name type="common">Clam parasite</name>
    <name type="synonym">Perkinsus andrewsi</name>
    <dbReference type="NCBI Taxonomy" id="330153"/>
    <lineage>
        <taxon>Eukaryota</taxon>
        <taxon>Sar</taxon>
        <taxon>Alveolata</taxon>
        <taxon>Perkinsozoa</taxon>
        <taxon>Perkinsea</taxon>
        <taxon>Perkinsida</taxon>
        <taxon>Perkinsidae</taxon>
        <taxon>Perkinsus</taxon>
    </lineage>
</organism>
<dbReference type="SUPFAM" id="SSF51735">
    <property type="entry name" value="NAD(P)-binding Rossmann-fold domains"/>
    <property type="match status" value="1"/>
</dbReference>
<dbReference type="InterPro" id="IPR047499">
    <property type="entry name" value="DD_AK7"/>
</dbReference>
<name>A0A7J6MKH6_PERCH</name>
<dbReference type="SUPFAM" id="SSF52540">
    <property type="entry name" value="P-loop containing nucleoside triphosphate hydrolases"/>
    <property type="match status" value="1"/>
</dbReference>
<sequence>MRLFINNVNAPLGRLVCAQLRQVAKTEDDEEPPELPRVIGTIREEEVAEKPKAVQRVLSKSKPKILAKAVFECDAAVYCMTECDPWEVENVLNRAEAHDFDHAFTFILLTSAEGWTGAYEGRELSASSPEDFESRRAPEGASGLWRALEDKALALNTKPNVISYVVCHGVLYGRGELQEGFYGLFKDSWRGQRDSLCIFGSGDNCLPMIHILDLARIVKALFTRAAAVASGQEDPFKVNEVWQWQGRAKVRLQRKKERRAVKKRKPSKLPAGFWVPWLAGDKVTDAREVIRAVAEEILGIEEDTGIREVGMDMCPAWLSLNLKIRQSDMLKHPHFSWHCREGLVRKINDVAKEFCRARKLEPIRVLIYGEPQCGKSHFAKKISEHYNIPLVSLESARALQKSREGGKPDEADSAVMRRYGVDRAECKYRGWVLDGYPSNVKEARGMFFDEIPNEIEQPEDAKDEAEAPDNVDQPAAVPPRTKTVPARQRIPHSAIRFVTSIGAQEGSEHQSKAEDMCDVLLQDLGVETLALDVSSSVAGDPERELMRFEKLRMYIERNGRPFNFLASDAEVSKEVRQVLDRAAHALRQISEDEETKANLRRAEVARKEAVFDVERQSAIAEWREKVSILREKPLREYVLEYIIPDLTEGLAEMCKVDPDDPIEYIANYLEAKAAETTT</sequence>
<dbReference type="InterPro" id="IPR027417">
    <property type="entry name" value="P-loop_NTPase"/>
</dbReference>
<feature type="compositionally biased region" description="Acidic residues" evidence="1">
    <location>
        <begin position="458"/>
        <end position="469"/>
    </location>
</feature>
<dbReference type="Gene3D" id="1.20.890.10">
    <property type="entry name" value="cAMP-dependent protein kinase regulatory subunit, dimerization-anchoring domain"/>
    <property type="match status" value="1"/>
</dbReference>
<gene>
    <name evidence="2" type="ORF">FOL47_000956</name>
</gene>
<evidence type="ECO:0000313" key="2">
    <source>
        <dbReference type="EMBL" id="KAF4672089.1"/>
    </source>
</evidence>
<feature type="region of interest" description="Disordered" evidence="1">
    <location>
        <begin position="458"/>
        <end position="487"/>
    </location>
</feature>
<dbReference type="AlphaFoldDB" id="A0A7J6MKH6"/>
<dbReference type="Gene3D" id="3.40.50.720">
    <property type="entry name" value="NAD(P)-binding Rossmann-like Domain"/>
    <property type="match status" value="1"/>
</dbReference>
<evidence type="ECO:0000256" key="1">
    <source>
        <dbReference type="SAM" id="MobiDB-lite"/>
    </source>
</evidence>
<dbReference type="Gene3D" id="3.40.50.300">
    <property type="entry name" value="P-loop containing nucleotide triphosphate hydrolases"/>
    <property type="match status" value="1"/>
</dbReference>
<evidence type="ECO:0000313" key="3">
    <source>
        <dbReference type="Proteomes" id="UP000591131"/>
    </source>
</evidence>
<dbReference type="Proteomes" id="UP000591131">
    <property type="component" value="Unassembled WGS sequence"/>
</dbReference>
<dbReference type="InterPro" id="IPR036291">
    <property type="entry name" value="NAD(P)-bd_dom_sf"/>
</dbReference>
<evidence type="ECO:0008006" key="4">
    <source>
        <dbReference type="Google" id="ProtNLM"/>
    </source>
</evidence>
<dbReference type="InterPro" id="IPR007858">
    <property type="entry name" value="Dpy-30_motif"/>
</dbReference>
<dbReference type="OrthoDB" id="10262413at2759"/>
<dbReference type="EMBL" id="JAAPAO010000120">
    <property type="protein sequence ID" value="KAF4672089.1"/>
    <property type="molecule type" value="Genomic_DNA"/>
</dbReference>